<dbReference type="PROSITE" id="PS51257">
    <property type="entry name" value="PROKAR_LIPOPROTEIN"/>
    <property type="match status" value="1"/>
</dbReference>
<protein>
    <recommendedName>
        <fullName evidence="3">Lipoprotein</fullName>
    </recommendedName>
</protein>
<sequence>MQLIKRSFILITLALLVACSTEKEIVKAPEPIPVYVPEPLITLELAEPIQKKKRGSVGANIHFTNSSSGTYQYILFRATAYDKDGNIVRARKSRDHSAYLRVAGPVHPGEYSKGNSWKNTWGRAKIDCIDVDHVEIIFSDGSVEIAQGDRLTKLTSGSCVQ</sequence>
<organism evidence="1 2">
    <name type="scientific">Neptunomonas japonica JAMM 1380</name>
    <dbReference type="NCBI Taxonomy" id="1441457"/>
    <lineage>
        <taxon>Bacteria</taxon>
        <taxon>Pseudomonadati</taxon>
        <taxon>Pseudomonadota</taxon>
        <taxon>Gammaproteobacteria</taxon>
        <taxon>Oceanospirillales</taxon>
        <taxon>Oceanospirillaceae</taxon>
        <taxon>Neptunomonas</taxon>
    </lineage>
</organism>
<dbReference type="Proteomes" id="UP000595332">
    <property type="component" value="Chromosome"/>
</dbReference>
<proteinExistence type="predicted"/>
<reference evidence="1 2" key="1">
    <citation type="journal article" date="2008" name="Int. J. Syst. Evol. Microbiol.">
        <title>Neptunomonas japonica sp. nov., an Osedax japonicus symbiont-like bacterium isolated from sediment adjacent to sperm whale carcasses off Kagoshima, Japan.</title>
        <authorList>
            <person name="Miyazaki M."/>
            <person name="Nogi Y."/>
            <person name="Fujiwara Y."/>
            <person name="Kawato M."/>
            <person name="Kubokawa K."/>
            <person name="Horikoshi K."/>
        </authorList>
    </citation>
    <scope>NUCLEOTIDE SEQUENCE [LARGE SCALE GENOMIC DNA]</scope>
    <source>
        <strain evidence="1 2">JAMM 1380</strain>
    </source>
</reference>
<evidence type="ECO:0000313" key="1">
    <source>
        <dbReference type="EMBL" id="BBB28491.1"/>
    </source>
</evidence>
<dbReference type="RefSeq" id="WP_201349185.1">
    <property type="nucleotide sequence ID" value="NZ_AP014546.1"/>
</dbReference>
<dbReference type="EMBL" id="AP014546">
    <property type="protein sequence ID" value="BBB28491.1"/>
    <property type="molecule type" value="Genomic_DNA"/>
</dbReference>
<keyword evidence="2" id="KW-1185">Reference proteome</keyword>
<accession>A0A7R6PG10</accession>
<dbReference type="AlphaFoldDB" id="A0A7R6PG10"/>
<gene>
    <name evidence="1" type="ORF">NEJAP_0534</name>
</gene>
<evidence type="ECO:0008006" key="3">
    <source>
        <dbReference type="Google" id="ProtNLM"/>
    </source>
</evidence>
<evidence type="ECO:0000313" key="2">
    <source>
        <dbReference type="Proteomes" id="UP000595332"/>
    </source>
</evidence>
<dbReference type="KEGG" id="njp:NEJAP_0534"/>
<name>A0A7R6PG10_9GAMM</name>